<keyword evidence="9" id="KW-1185">Reference proteome</keyword>
<comment type="subcellular location">
    <subcellularLocation>
        <location evidence="1">Cell projection</location>
        <location evidence="1">Cilium</location>
    </subcellularLocation>
    <subcellularLocation>
        <location evidence="2">Cytoplasm</location>
        <location evidence="2">Cytoskeleton</location>
    </subcellularLocation>
</comment>
<keyword evidence="4" id="KW-0206">Cytoskeleton</keyword>
<feature type="region of interest" description="Disordered" evidence="6">
    <location>
        <begin position="79"/>
        <end position="123"/>
    </location>
</feature>
<evidence type="ECO:0000256" key="5">
    <source>
        <dbReference type="ARBA" id="ARBA00023273"/>
    </source>
</evidence>
<organism evidence="8 9">
    <name type="scientific">Molorchus minor</name>
    <dbReference type="NCBI Taxonomy" id="1323400"/>
    <lineage>
        <taxon>Eukaryota</taxon>
        <taxon>Metazoa</taxon>
        <taxon>Ecdysozoa</taxon>
        <taxon>Arthropoda</taxon>
        <taxon>Hexapoda</taxon>
        <taxon>Insecta</taxon>
        <taxon>Pterygota</taxon>
        <taxon>Neoptera</taxon>
        <taxon>Endopterygota</taxon>
        <taxon>Coleoptera</taxon>
        <taxon>Polyphaga</taxon>
        <taxon>Cucujiformia</taxon>
        <taxon>Chrysomeloidea</taxon>
        <taxon>Cerambycidae</taxon>
        <taxon>Lamiinae</taxon>
        <taxon>Monochamini</taxon>
        <taxon>Molorchus</taxon>
    </lineage>
</organism>
<evidence type="ECO:0000256" key="6">
    <source>
        <dbReference type="SAM" id="MobiDB-lite"/>
    </source>
</evidence>
<comment type="caution">
    <text evidence="8">The sequence shown here is derived from an EMBL/GenBank/DDBJ whole genome shotgun (WGS) entry which is preliminary data.</text>
</comment>
<dbReference type="PROSITE" id="PS51665">
    <property type="entry name" value="ENKURIN"/>
    <property type="match status" value="1"/>
</dbReference>
<evidence type="ECO:0000259" key="7">
    <source>
        <dbReference type="PROSITE" id="PS51665"/>
    </source>
</evidence>
<dbReference type="InterPro" id="IPR027012">
    <property type="entry name" value="Enkurin_dom"/>
</dbReference>
<sequence>MSVILITEHNENIYDVTKVEPKYIRKRVYFKSRHSNRLNKFYKKCVKLHATMGVAEEEPPDPSNYLKKRTEVISKFQVNPHTLIPARSPPKDPKPKKSAADEERNRIPTVEELRKQGRKEKSDKNFVSHNIKLVKEMKPKEPIPKLVIDRTGTKKPLSGGLEPVFIMSEEFGKPPHYLLRFVKKHNKQKYLEKDTEGLEKPKCRYITKEERDQLLAGLKYNWEELQKQFQGLPILTDTIPKRNRKVRIEEALKQIEKDIVLVERHPYIWVYDDDVPKKS</sequence>
<keyword evidence="5" id="KW-0966">Cell projection</keyword>
<evidence type="ECO:0000313" key="8">
    <source>
        <dbReference type="EMBL" id="KAJ8985116.1"/>
    </source>
</evidence>
<evidence type="ECO:0000256" key="4">
    <source>
        <dbReference type="ARBA" id="ARBA00023212"/>
    </source>
</evidence>
<dbReference type="PANTHER" id="PTHR21490">
    <property type="entry name" value="ENKURIN-RELATED"/>
    <property type="match status" value="1"/>
</dbReference>
<evidence type="ECO:0000256" key="1">
    <source>
        <dbReference type="ARBA" id="ARBA00004138"/>
    </source>
</evidence>
<gene>
    <name evidence="8" type="ORF">NQ317_012766</name>
</gene>
<evidence type="ECO:0000256" key="3">
    <source>
        <dbReference type="ARBA" id="ARBA00022490"/>
    </source>
</evidence>
<reference evidence="8" key="1">
    <citation type="journal article" date="2023" name="Insect Mol. Biol.">
        <title>Genome sequencing provides insights into the evolution of gene families encoding plant cell wall-degrading enzymes in longhorned beetles.</title>
        <authorList>
            <person name="Shin N.R."/>
            <person name="Okamura Y."/>
            <person name="Kirsch R."/>
            <person name="Pauchet Y."/>
        </authorList>
    </citation>
    <scope>NUCLEOTIDE SEQUENCE</scope>
    <source>
        <strain evidence="8">MMC_N1</strain>
    </source>
</reference>
<feature type="domain" description="Enkurin" evidence="7">
    <location>
        <begin position="178"/>
        <end position="270"/>
    </location>
</feature>
<name>A0ABQ9K3G0_9CUCU</name>
<dbReference type="EMBL" id="JAPWTJ010000019">
    <property type="protein sequence ID" value="KAJ8985116.1"/>
    <property type="molecule type" value="Genomic_DNA"/>
</dbReference>
<protein>
    <recommendedName>
        <fullName evidence="7">Enkurin domain-containing protein</fullName>
    </recommendedName>
</protein>
<dbReference type="PANTHER" id="PTHR21490:SF0">
    <property type="entry name" value="ENKURIN"/>
    <property type="match status" value="1"/>
</dbReference>
<evidence type="ECO:0000313" key="9">
    <source>
        <dbReference type="Proteomes" id="UP001162164"/>
    </source>
</evidence>
<feature type="compositionally biased region" description="Basic and acidic residues" evidence="6">
    <location>
        <begin position="89"/>
        <end position="123"/>
    </location>
</feature>
<evidence type="ECO:0000256" key="2">
    <source>
        <dbReference type="ARBA" id="ARBA00004245"/>
    </source>
</evidence>
<dbReference type="Proteomes" id="UP001162164">
    <property type="component" value="Unassembled WGS sequence"/>
</dbReference>
<accession>A0ABQ9K3G0</accession>
<dbReference type="Pfam" id="PF13864">
    <property type="entry name" value="Enkurin"/>
    <property type="match status" value="1"/>
</dbReference>
<dbReference type="InterPro" id="IPR052102">
    <property type="entry name" value="Enkurin_domain-protein"/>
</dbReference>
<keyword evidence="3" id="KW-0963">Cytoplasm</keyword>
<proteinExistence type="predicted"/>